<keyword evidence="5" id="KW-0862">Zinc</keyword>
<evidence type="ECO:0000259" key="9">
    <source>
        <dbReference type="PROSITE" id="PS50157"/>
    </source>
</evidence>
<evidence type="ECO:0000256" key="1">
    <source>
        <dbReference type="ARBA" id="ARBA00004123"/>
    </source>
</evidence>
<dbReference type="PROSITE" id="PS50157">
    <property type="entry name" value="ZINC_FINGER_C2H2_2"/>
    <property type="match status" value="4"/>
</dbReference>
<keyword evidence="3" id="KW-0677">Repeat</keyword>
<keyword evidence="4 7" id="KW-0863">Zinc-finger</keyword>
<dbReference type="EMBL" id="CADEPI010000458">
    <property type="protein sequence ID" value="CAB3386148.1"/>
    <property type="molecule type" value="Genomic_DNA"/>
</dbReference>
<gene>
    <name evidence="10" type="ORF">CLODIP_2_CD04196</name>
</gene>
<feature type="domain" description="C2H2-type" evidence="9">
    <location>
        <begin position="481"/>
        <end position="509"/>
    </location>
</feature>
<keyword evidence="11" id="KW-1185">Reference proteome</keyword>
<comment type="subcellular location">
    <subcellularLocation>
        <location evidence="1">Nucleus</location>
    </subcellularLocation>
</comment>
<dbReference type="Pfam" id="PF12874">
    <property type="entry name" value="zf-met"/>
    <property type="match status" value="2"/>
</dbReference>
<organism evidence="10 11">
    <name type="scientific">Cloeon dipterum</name>
    <dbReference type="NCBI Taxonomy" id="197152"/>
    <lineage>
        <taxon>Eukaryota</taxon>
        <taxon>Metazoa</taxon>
        <taxon>Ecdysozoa</taxon>
        <taxon>Arthropoda</taxon>
        <taxon>Hexapoda</taxon>
        <taxon>Insecta</taxon>
        <taxon>Pterygota</taxon>
        <taxon>Palaeoptera</taxon>
        <taxon>Ephemeroptera</taxon>
        <taxon>Pisciforma</taxon>
        <taxon>Baetidae</taxon>
        <taxon>Cloeon</taxon>
    </lineage>
</organism>
<dbReference type="PROSITE" id="PS00028">
    <property type="entry name" value="ZINC_FINGER_C2H2_1"/>
    <property type="match status" value="7"/>
</dbReference>
<evidence type="ECO:0000256" key="6">
    <source>
        <dbReference type="ARBA" id="ARBA00023242"/>
    </source>
</evidence>
<feature type="domain" description="C2H2-type" evidence="9">
    <location>
        <begin position="311"/>
        <end position="339"/>
    </location>
</feature>
<dbReference type="GO" id="GO:0008270">
    <property type="term" value="F:zinc ion binding"/>
    <property type="evidence" value="ECO:0007669"/>
    <property type="project" value="UniProtKB-KW"/>
</dbReference>
<proteinExistence type="predicted"/>
<dbReference type="GO" id="GO:0000978">
    <property type="term" value="F:RNA polymerase II cis-regulatory region sequence-specific DNA binding"/>
    <property type="evidence" value="ECO:0007669"/>
    <property type="project" value="TreeGrafter"/>
</dbReference>
<feature type="domain" description="C2H2-type" evidence="9">
    <location>
        <begin position="422"/>
        <end position="450"/>
    </location>
</feature>
<comment type="caution">
    <text evidence="10">The sequence shown here is derived from an EMBL/GenBank/DDBJ whole genome shotgun (WGS) entry which is preliminary data.</text>
</comment>
<dbReference type="AlphaFoldDB" id="A0A8S1DZP1"/>
<dbReference type="PANTHER" id="PTHR24376">
    <property type="entry name" value="ZINC FINGER PROTEIN"/>
    <property type="match status" value="1"/>
</dbReference>
<reference evidence="10 11" key="1">
    <citation type="submission" date="2020-04" db="EMBL/GenBank/DDBJ databases">
        <authorList>
            <person name="Alioto T."/>
            <person name="Alioto T."/>
            <person name="Gomez Garrido J."/>
        </authorList>
    </citation>
    <scope>NUCLEOTIDE SEQUENCE [LARGE SCALE GENOMIC DNA]</scope>
</reference>
<protein>
    <recommendedName>
        <fullName evidence="9">C2H2-type domain-containing protein</fullName>
    </recommendedName>
</protein>
<feature type="region of interest" description="Disordered" evidence="8">
    <location>
        <begin position="118"/>
        <end position="140"/>
    </location>
</feature>
<dbReference type="SMART" id="SM00355">
    <property type="entry name" value="ZnF_C2H2"/>
    <property type="match status" value="12"/>
</dbReference>
<evidence type="ECO:0000256" key="4">
    <source>
        <dbReference type="ARBA" id="ARBA00022771"/>
    </source>
</evidence>
<dbReference type="Pfam" id="PF00096">
    <property type="entry name" value="zf-C2H2"/>
    <property type="match status" value="1"/>
</dbReference>
<dbReference type="Proteomes" id="UP000494165">
    <property type="component" value="Unassembled WGS sequence"/>
</dbReference>
<evidence type="ECO:0000256" key="2">
    <source>
        <dbReference type="ARBA" id="ARBA00022723"/>
    </source>
</evidence>
<name>A0A8S1DZP1_9INSE</name>
<keyword evidence="6" id="KW-0539">Nucleus</keyword>
<keyword evidence="2" id="KW-0479">Metal-binding</keyword>
<dbReference type="InterPro" id="IPR036236">
    <property type="entry name" value="Znf_C2H2_sf"/>
</dbReference>
<evidence type="ECO:0000256" key="3">
    <source>
        <dbReference type="ARBA" id="ARBA00022737"/>
    </source>
</evidence>
<evidence type="ECO:0000256" key="7">
    <source>
        <dbReference type="PROSITE-ProRule" id="PRU00042"/>
    </source>
</evidence>
<dbReference type="OrthoDB" id="3565419at2759"/>
<dbReference type="InterPro" id="IPR013087">
    <property type="entry name" value="Znf_C2H2_type"/>
</dbReference>
<evidence type="ECO:0000313" key="11">
    <source>
        <dbReference type="Proteomes" id="UP000494165"/>
    </source>
</evidence>
<evidence type="ECO:0000313" key="10">
    <source>
        <dbReference type="EMBL" id="CAB3386148.1"/>
    </source>
</evidence>
<dbReference type="GO" id="GO:0001228">
    <property type="term" value="F:DNA-binding transcription activator activity, RNA polymerase II-specific"/>
    <property type="evidence" value="ECO:0007669"/>
    <property type="project" value="TreeGrafter"/>
</dbReference>
<dbReference type="Gene3D" id="3.30.160.60">
    <property type="entry name" value="Classic Zinc Finger"/>
    <property type="match status" value="4"/>
</dbReference>
<feature type="compositionally biased region" description="Basic and acidic residues" evidence="8">
    <location>
        <begin position="121"/>
        <end position="140"/>
    </location>
</feature>
<dbReference type="SUPFAM" id="SSF57667">
    <property type="entry name" value="beta-beta-alpha zinc fingers"/>
    <property type="match status" value="1"/>
</dbReference>
<evidence type="ECO:0000256" key="5">
    <source>
        <dbReference type="ARBA" id="ARBA00022833"/>
    </source>
</evidence>
<sequence length="536" mass="63292">MPICKPLCRLCECPTADGAVRATEVDRVKLRNWALRTIESHGCEDELDEEIKDDDLICYFCIWQSQFMSRYDYADESLAWWPEKLCLDVAAKELRKNFFDGEVDQCWVQLETITLPENADSDQRADEKSKSETQRADEKYKPETQRAKECVYCKKSVIDMRCHIRIKHKDAIRCDFPVCATFFHTLEEKKEHTKKAHAGKQYVKKEKANTTTQTVECAIPLCQRTYSNLNYYRKHVKNNHKDYIAKCKFKGCLMYFKTEIQLEKHNSSEHKINKYRVEKKKSLKCEHCPFIAATAVEINFHTAREHLSNVLECDICKKKFASISIMRTHMLGAHTADTYQVCRICKRNTKVRGMARHAAQTQCHYCSKYFACAGLFNSHLQHCTDQNEILKCSGCNKQFKWQSLLQYHMKRCDLHKYRHLGFQCETCRTYFKSKLALEKHVKITHANRIYMFCAHCPKKYFHFTRLRDHLAKAHDLIEKNLQCADCPKTFYSKYAIRYHVKRTHLKSMERVECRICGKSCYTRLLKLHMVNIHDVY</sequence>
<dbReference type="PANTHER" id="PTHR24376:SF216">
    <property type="entry name" value="ZINC FINGER PROTEIN 420-LIKE"/>
    <property type="match status" value="1"/>
</dbReference>
<evidence type="ECO:0000256" key="8">
    <source>
        <dbReference type="SAM" id="MobiDB-lite"/>
    </source>
</evidence>
<accession>A0A8S1DZP1</accession>
<dbReference type="GO" id="GO:0005634">
    <property type="term" value="C:nucleus"/>
    <property type="evidence" value="ECO:0007669"/>
    <property type="project" value="UniProtKB-SubCell"/>
</dbReference>
<feature type="domain" description="C2H2-type" evidence="9">
    <location>
        <begin position="390"/>
        <end position="415"/>
    </location>
</feature>